<proteinExistence type="predicted"/>
<evidence type="ECO:0000313" key="3">
    <source>
        <dbReference type="EMBL" id="RXR19183.1"/>
    </source>
</evidence>
<dbReference type="Pfam" id="PF26604">
    <property type="entry name" value="CBU_0592"/>
    <property type="match status" value="1"/>
</dbReference>
<comment type="caution">
    <text evidence="3">The sequence shown here is derived from an EMBL/GenBank/DDBJ whole genome shotgun (WGS) entry which is preliminary data.</text>
</comment>
<feature type="transmembrane region" description="Helical" evidence="1">
    <location>
        <begin position="33"/>
        <end position="52"/>
    </location>
</feature>
<dbReference type="Proteomes" id="UP000290283">
    <property type="component" value="Unassembled WGS sequence"/>
</dbReference>
<sequence length="78" mass="8631">MNYNDIIGTIGVAIVLLAYFLSILKIISPTSTIYYFMNFLGAALACYASLLIQYFPFVILEGTWSGISLIALINSTRK</sequence>
<reference evidence="4" key="1">
    <citation type="submission" date="2019-01" db="EMBL/GenBank/DDBJ databases">
        <title>Cytophagaceae bacterium strain CAR-16.</title>
        <authorList>
            <person name="Chen W.-M."/>
        </authorList>
    </citation>
    <scope>NUCLEOTIDE SEQUENCE [LARGE SCALE GENOMIC DNA]</scope>
    <source>
        <strain evidence="4">LLJ-11</strain>
    </source>
</reference>
<dbReference type="OrthoDB" id="798534at2"/>
<dbReference type="RefSeq" id="WP_129435641.1">
    <property type="nucleotide sequence ID" value="NZ_SBKO01000002.1"/>
</dbReference>
<keyword evidence="1" id="KW-1133">Transmembrane helix</keyword>
<evidence type="ECO:0000259" key="2">
    <source>
        <dbReference type="Pfam" id="PF26604"/>
    </source>
</evidence>
<keyword evidence="1" id="KW-0472">Membrane</keyword>
<feature type="transmembrane region" description="Helical" evidence="1">
    <location>
        <begin position="6"/>
        <end position="26"/>
    </location>
</feature>
<keyword evidence="4" id="KW-1185">Reference proteome</keyword>
<dbReference type="EMBL" id="SBKO01000002">
    <property type="protein sequence ID" value="RXR19183.1"/>
    <property type="molecule type" value="Genomic_DNA"/>
</dbReference>
<dbReference type="AlphaFoldDB" id="A0A4Q1K2B8"/>
<dbReference type="InterPro" id="IPR058058">
    <property type="entry name" value="CBU_0592-like"/>
</dbReference>
<dbReference type="NCBIfam" id="NF047864">
    <property type="entry name" value="CBU_0592_membra"/>
    <property type="match status" value="1"/>
</dbReference>
<feature type="domain" description="CBU-0592-like" evidence="2">
    <location>
        <begin position="5"/>
        <end position="77"/>
    </location>
</feature>
<protein>
    <recommendedName>
        <fullName evidence="2">CBU-0592-like domain-containing protein</fullName>
    </recommendedName>
</protein>
<organism evidence="3 4">
    <name type="scientific">Flavobacterium amnicola</name>
    <dbReference type="NCBI Taxonomy" id="2506422"/>
    <lineage>
        <taxon>Bacteria</taxon>
        <taxon>Pseudomonadati</taxon>
        <taxon>Bacteroidota</taxon>
        <taxon>Flavobacteriia</taxon>
        <taxon>Flavobacteriales</taxon>
        <taxon>Flavobacteriaceae</taxon>
        <taxon>Flavobacterium</taxon>
    </lineage>
</organism>
<name>A0A4Q1K2B8_9FLAO</name>
<gene>
    <name evidence="3" type="ORF">EQG63_06975</name>
</gene>
<evidence type="ECO:0000313" key="4">
    <source>
        <dbReference type="Proteomes" id="UP000290283"/>
    </source>
</evidence>
<evidence type="ECO:0000256" key="1">
    <source>
        <dbReference type="SAM" id="Phobius"/>
    </source>
</evidence>
<keyword evidence="1" id="KW-0812">Transmembrane</keyword>
<accession>A0A4Q1K2B8</accession>